<dbReference type="InterPro" id="IPR001867">
    <property type="entry name" value="OmpR/PhoB-type_DNA-bd"/>
</dbReference>
<evidence type="ECO:0000256" key="3">
    <source>
        <dbReference type="ARBA" id="ARBA00023015"/>
    </source>
</evidence>
<dbReference type="InterPro" id="IPR016032">
    <property type="entry name" value="Sig_transdc_resp-reg_C-effctor"/>
</dbReference>
<dbReference type="PANTHER" id="PTHR48111:SF28">
    <property type="entry name" value="TRANSCRIPTIONAL REGULATORY PROTEIN TCRX-RELATED"/>
    <property type="match status" value="1"/>
</dbReference>
<gene>
    <name evidence="10" type="ORF">EII10_09255</name>
</gene>
<keyword evidence="4 7" id="KW-0238">DNA-binding</keyword>
<keyword evidence="11" id="KW-1185">Reference proteome</keyword>
<dbReference type="InterPro" id="IPR001789">
    <property type="entry name" value="Sig_transdc_resp-reg_receiver"/>
</dbReference>
<evidence type="ECO:0000313" key="11">
    <source>
        <dbReference type="Proteomes" id="UP000271272"/>
    </source>
</evidence>
<dbReference type="GO" id="GO:0000156">
    <property type="term" value="F:phosphorelay response regulator activity"/>
    <property type="evidence" value="ECO:0007669"/>
    <property type="project" value="TreeGrafter"/>
</dbReference>
<accession>A0A3P1V3A5</accession>
<sequence>MTTAPETLTRPDGSPVRVLVVDDEQMLADLLASALRYEGWEVTTAGTGISAVKAAQEIEPDVIVLDIMLPDFDGLEVMRRIRSHSPTVPVLFLTAKDAVEDRVAGLTAGGDDYVTKPFSLEEVVARLRGLLRRSGASEHKPASLLEVGDLRMDEDSHEVWRGQDEIRLTATEFELLRYLMRNPRRVLSKPQILDRVWNYDFGGQANIVELYISYLRRKIDKGREPMIHTMRGVGYVLKPAPGAETASH</sequence>
<dbReference type="GO" id="GO:0006355">
    <property type="term" value="P:regulation of DNA-templated transcription"/>
    <property type="evidence" value="ECO:0007669"/>
    <property type="project" value="InterPro"/>
</dbReference>
<dbReference type="InterPro" id="IPR039420">
    <property type="entry name" value="WalR-like"/>
</dbReference>
<dbReference type="SUPFAM" id="SSF46894">
    <property type="entry name" value="C-terminal effector domain of the bipartite response regulators"/>
    <property type="match status" value="1"/>
</dbReference>
<feature type="DNA-binding region" description="OmpR/PhoB-type" evidence="7">
    <location>
        <begin position="142"/>
        <end position="239"/>
    </location>
</feature>
<feature type="modified residue" description="4-aspartylphosphate" evidence="6">
    <location>
        <position position="66"/>
    </location>
</feature>
<dbReference type="FunFam" id="3.40.50.2300:FF:000001">
    <property type="entry name" value="DNA-binding response regulator PhoB"/>
    <property type="match status" value="1"/>
</dbReference>
<dbReference type="PROSITE" id="PS51755">
    <property type="entry name" value="OMPR_PHOB"/>
    <property type="match status" value="1"/>
</dbReference>
<dbReference type="EMBL" id="RQZC01000016">
    <property type="protein sequence ID" value="RRD28571.1"/>
    <property type="molecule type" value="Genomic_DNA"/>
</dbReference>
<dbReference type="Pfam" id="PF00486">
    <property type="entry name" value="Trans_reg_C"/>
    <property type="match status" value="1"/>
</dbReference>
<dbReference type="Proteomes" id="UP000271272">
    <property type="component" value="Unassembled WGS sequence"/>
</dbReference>
<reference evidence="10 11" key="1">
    <citation type="submission" date="2018-11" db="EMBL/GenBank/DDBJ databases">
        <title>Genomes From Bacteria Associated with the Canine Oral Cavity: a Test Case for Automated Genome-Based Taxonomic Assignment.</title>
        <authorList>
            <person name="Coil D.A."/>
            <person name="Jospin G."/>
            <person name="Darling A.E."/>
            <person name="Wallis C."/>
            <person name="Davis I.J."/>
            <person name="Harris S."/>
            <person name="Eisen J.A."/>
            <person name="Holcombe L.J."/>
            <person name="O'Flynn C."/>
        </authorList>
    </citation>
    <scope>NUCLEOTIDE SEQUENCE [LARGE SCALE GENOMIC DNA]</scope>
    <source>
        <strain evidence="10 11">OH5050</strain>
    </source>
</reference>
<dbReference type="InterPro" id="IPR036388">
    <property type="entry name" value="WH-like_DNA-bd_sf"/>
</dbReference>
<keyword evidence="1 6" id="KW-0597">Phosphoprotein</keyword>
<evidence type="ECO:0000256" key="6">
    <source>
        <dbReference type="PROSITE-ProRule" id="PRU00169"/>
    </source>
</evidence>
<dbReference type="PANTHER" id="PTHR48111">
    <property type="entry name" value="REGULATOR OF RPOS"/>
    <property type="match status" value="1"/>
</dbReference>
<dbReference type="InterPro" id="IPR011006">
    <property type="entry name" value="CheY-like_superfamily"/>
</dbReference>
<dbReference type="FunFam" id="1.10.10.10:FF:000005">
    <property type="entry name" value="Two-component system response regulator"/>
    <property type="match status" value="1"/>
</dbReference>
<feature type="domain" description="OmpR/PhoB-type" evidence="9">
    <location>
        <begin position="142"/>
        <end position="239"/>
    </location>
</feature>
<dbReference type="CDD" id="cd00383">
    <property type="entry name" value="trans_reg_C"/>
    <property type="match status" value="1"/>
</dbReference>
<dbReference type="Gene3D" id="1.10.10.10">
    <property type="entry name" value="Winged helix-like DNA-binding domain superfamily/Winged helix DNA-binding domain"/>
    <property type="match status" value="1"/>
</dbReference>
<protein>
    <submittedName>
        <fullName evidence="10">DNA-binding response regulator</fullName>
    </submittedName>
</protein>
<keyword evidence="3" id="KW-0805">Transcription regulation</keyword>
<dbReference type="OrthoDB" id="9812490at2"/>
<evidence type="ECO:0000259" key="8">
    <source>
        <dbReference type="PROSITE" id="PS50110"/>
    </source>
</evidence>
<dbReference type="Gene3D" id="3.40.50.2300">
    <property type="match status" value="1"/>
</dbReference>
<dbReference type="GO" id="GO:0032993">
    <property type="term" value="C:protein-DNA complex"/>
    <property type="evidence" value="ECO:0007669"/>
    <property type="project" value="TreeGrafter"/>
</dbReference>
<dbReference type="GO" id="GO:0000976">
    <property type="term" value="F:transcription cis-regulatory region binding"/>
    <property type="evidence" value="ECO:0007669"/>
    <property type="project" value="TreeGrafter"/>
</dbReference>
<evidence type="ECO:0000256" key="1">
    <source>
        <dbReference type="ARBA" id="ARBA00022553"/>
    </source>
</evidence>
<dbReference type="SUPFAM" id="SSF52172">
    <property type="entry name" value="CheY-like"/>
    <property type="match status" value="1"/>
</dbReference>
<dbReference type="PROSITE" id="PS50110">
    <property type="entry name" value="RESPONSE_REGULATORY"/>
    <property type="match status" value="1"/>
</dbReference>
<dbReference type="AlphaFoldDB" id="A0A3P1V3A5"/>
<keyword evidence="5" id="KW-0804">Transcription</keyword>
<dbReference type="SMART" id="SM00448">
    <property type="entry name" value="REC"/>
    <property type="match status" value="1"/>
</dbReference>
<comment type="caution">
    <text evidence="10">The sequence shown here is derived from an EMBL/GenBank/DDBJ whole genome shotgun (WGS) entry which is preliminary data.</text>
</comment>
<organism evidence="10 11">
    <name type="scientific">Actinomyces bowdenii</name>
    <dbReference type="NCBI Taxonomy" id="131109"/>
    <lineage>
        <taxon>Bacteria</taxon>
        <taxon>Bacillati</taxon>
        <taxon>Actinomycetota</taxon>
        <taxon>Actinomycetes</taxon>
        <taxon>Actinomycetales</taxon>
        <taxon>Actinomycetaceae</taxon>
        <taxon>Actinomyces</taxon>
    </lineage>
</organism>
<evidence type="ECO:0000256" key="2">
    <source>
        <dbReference type="ARBA" id="ARBA00023012"/>
    </source>
</evidence>
<dbReference type="Gene3D" id="6.10.250.690">
    <property type="match status" value="1"/>
</dbReference>
<dbReference type="SMART" id="SM00862">
    <property type="entry name" value="Trans_reg_C"/>
    <property type="match status" value="1"/>
</dbReference>
<proteinExistence type="predicted"/>
<feature type="domain" description="Response regulatory" evidence="8">
    <location>
        <begin position="17"/>
        <end position="131"/>
    </location>
</feature>
<evidence type="ECO:0000259" key="9">
    <source>
        <dbReference type="PROSITE" id="PS51755"/>
    </source>
</evidence>
<evidence type="ECO:0000256" key="5">
    <source>
        <dbReference type="ARBA" id="ARBA00023163"/>
    </source>
</evidence>
<evidence type="ECO:0000256" key="4">
    <source>
        <dbReference type="ARBA" id="ARBA00023125"/>
    </source>
</evidence>
<dbReference type="CDD" id="cd17615">
    <property type="entry name" value="REC_OmpR_MtPhoP-like"/>
    <property type="match status" value="1"/>
</dbReference>
<evidence type="ECO:0000256" key="7">
    <source>
        <dbReference type="PROSITE-ProRule" id="PRU01091"/>
    </source>
</evidence>
<dbReference type="GO" id="GO:0005829">
    <property type="term" value="C:cytosol"/>
    <property type="evidence" value="ECO:0007669"/>
    <property type="project" value="TreeGrafter"/>
</dbReference>
<evidence type="ECO:0000313" key="10">
    <source>
        <dbReference type="EMBL" id="RRD28571.1"/>
    </source>
</evidence>
<dbReference type="RefSeq" id="WP_124934218.1">
    <property type="nucleotide sequence ID" value="NZ_JAGFOU010000001.1"/>
</dbReference>
<dbReference type="Pfam" id="PF00072">
    <property type="entry name" value="Response_reg"/>
    <property type="match status" value="1"/>
</dbReference>
<name>A0A3P1V3A5_9ACTO</name>
<keyword evidence="2" id="KW-0902">Two-component regulatory system</keyword>